<dbReference type="SUPFAM" id="SSF55961">
    <property type="entry name" value="Bet v1-like"/>
    <property type="match status" value="2"/>
</dbReference>
<dbReference type="InterPro" id="IPR008927">
    <property type="entry name" value="6-PGluconate_DH-like_C_sf"/>
</dbReference>
<dbReference type="InterPro" id="IPR051729">
    <property type="entry name" value="Opine/Lysopine_DH"/>
</dbReference>
<evidence type="ECO:0000313" key="3">
    <source>
        <dbReference type="EMBL" id="KAH3844753.1"/>
    </source>
</evidence>
<evidence type="ECO:0000256" key="1">
    <source>
        <dbReference type="ARBA" id="ARBA00006817"/>
    </source>
</evidence>
<dbReference type="Gene3D" id="3.30.530.20">
    <property type="match status" value="2"/>
</dbReference>
<dbReference type="InterPro" id="IPR023393">
    <property type="entry name" value="START-like_dom_sf"/>
</dbReference>
<dbReference type="InterPro" id="IPR003421">
    <property type="entry name" value="Opine_DH"/>
</dbReference>
<accession>A0A9D4QVQ0</accession>
<dbReference type="SMART" id="SM01000">
    <property type="entry name" value="Aha1_N"/>
    <property type="match status" value="1"/>
</dbReference>
<keyword evidence="4" id="KW-1185">Reference proteome</keyword>
<dbReference type="AlphaFoldDB" id="A0A9D4QVQ0"/>
<dbReference type="GO" id="GO:0016491">
    <property type="term" value="F:oxidoreductase activity"/>
    <property type="evidence" value="ECO:0007669"/>
    <property type="project" value="InterPro"/>
</dbReference>
<dbReference type="InterPro" id="IPR013328">
    <property type="entry name" value="6PGD_dom2"/>
</dbReference>
<dbReference type="InterPro" id="IPR013538">
    <property type="entry name" value="ASHA1/2-like_C"/>
</dbReference>
<dbReference type="InterPro" id="IPR036338">
    <property type="entry name" value="Aha1"/>
</dbReference>
<dbReference type="CDD" id="cd08892">
    <property type="entry name" value="SRPBCC_Aha1"/>
    <property type="match status" value="1"/>
</dbReference>
<comment type="similarity">
    <text evidence="1">Belongs to the AHA1 family.</text>
</comment>
<evidence type="ECO:0000259" key="2">
    <source>
        <dbReference type="SMART" id="SM01000"/>
    </source>
</evidence>
<evidence type="ECO:0000313" key="4">
    <source>
        <dbReference type="Proteomes" id="UP000828390"/>
    </source>
</evidence>
<dbReference type="PANTHER" id="PTHR38015">
    <property type="entry name" value="BLR6086 PROTEIN"/>
    <property type="match status" value="1"/>
</dbReference>
<dbReference type="GO" id="GO:0051087">
    <property type="term" value="F:protein-folding chaperone binding"/>
    <property type="evidence" value="ECO:0007669"/>
    <property type="project" value="InterPro"/>
</dbReference>
<reference evidence="3" key="1">
    <citation type="journal article" date="2019" name="bioRxiv">
        <title>The Genome of the Zebra Mussel, Dreissena polymorpha: A Resource for Invasive Species Research.</title>
        <authorList>
            <person name="McCartney M.A."/>
            <person name="Auch B."/>
            <person name="Kono T."/>
            <person name="Mallez S."/>
            <person name="Zhang Y."/>
            <person name="Obille A."/>
            <person name="Becker A."/>
            <person name="Abrahante J.E."/>
            <person name="Garbe J."/>
            <person name="Badalamenti J.P."/>
            <person name="Herman A."/>
            <person name="Mangelson H."/>
            <person name="Liachko I."/>
            <person name="Sullivan S."/>
            <person name="Sone E.D."/>
            <person name="Koren S."/>
            <person name="Silverstein K.A.T."/>
            <person name="Beckman K.B."/>
            <person name="Gohl D.M."/>
        </authorList>
    </citation>
    <scope>NUCLEOTIDE SEQUENCE</scope>
    <source>
        <strain evidence="3">Duluth1</strain>
        <tissue evidence="3">Whole animal</tissue>
    </source>
</reference>
<dbReference type="Gene3D" id="3.40.50.720">
    <property type="entry name" value="NAD(P)-binding Rossmann-like Domain"/>
    <property type="match status" value="1"/>
</dbReference>
<dbReference type="Gene3D" id="3.15.10.20">
    <property type="entry name" value="Activator of Hsp90 ATPase Aha1, N-terminal domain"/>
    <property type="match status" value="1"/>
</dbReference>
<dbReference type="Gene3D" id="1.10.1040.10">
    <property type="entry name" value="N-(1-d-carboxylethyl)-l-norvaline Dehydrogenase, domain 2"/>
    <property type="match status" value="1"/>
</dbReference>
<comment type="caution">
    <text evidence="3">The sequence shown here is derived from an EMBL/GenBank/DDBJ whole genome shotgun (WGS) entry which is preliminary data.</text>
</comment>
<dbReference type="PANTHER" id="PTHR38015:SF1">
    <property type="entry name" value="OPINE DEHYDROGENASE DOMAIN-CONTAINING PROTEIN"/>
    <property type="match status" value="1"/>
</dbReference>
<dbReference type="Pfam" id="PF02317">
    <property type="entry name" value="Octopine_DH"/>
    <property type="match status" value="1"/>
</dbReference>
<dbReference type="Pfam" id="PF08327">
    <property type="entry name" value="AHSA1"/>
    <property type="match status" value="1"/>
</dbReference>
<organism evidence="3 4">
    <name type="scientific">Dreissena polymorpha</name>
    <name type="common">Zebra mussel</name>
    <name type="synonym">Mytilus polymorpha</name>
    <dbReference type="NCBI Taxonomy" id="45954"/>
    <lineage>
        <taxon>Eukaryota</taxon>
        <taxon>Metazoa</taxon>
        <taxon>Spiralia</taxon>
        <taxon>Lophotrochozoa</taxon>
        <taxon>Mollusca</taxon>
        <taxon>Bivalvia</taxon>
        <taxon>Autobranchia</taxon>
        <taxon>Heteroconchia</taxon>
        <taxon>Euheterodonta</taxon>
        <taxon>Imparidentia</taxon>
        <taxon>Neoheterodontei</taxon>
        <taxon>Myida</taxon>
        <taxon>Dreissenoidea</taxon>
        <taxon>Dreissenidae</taxon>
        <taxon>Dreissena</taxon>
    </lineage>
</organism>
<dbReference type="SUPFAM" id="SSF51735">
    <property type="entry name" value="NAD(P)-binding Rossmann-fold domains"/>
    <property type="match status" value="1"/>
</dbReference>
<feature type="domain" description="Activator of Hsp90 ATPase AHSA1-like N-terminal" evidence="2">
    <location>
        <begin position="29"/>
        <end position="163"/>
    </location>
</feature>
<dbReference type="SUPFAM" id="SSF48179">
    <property type="entry name" value="6-phosphogluconate dehydrogenase C-terminal domain-like"/>
    <property type="match status" value="1"/>
</dbReference>
<dbReference type="InterPro" id="IPR036291">
    <property type="entry name" value="NAD(P)-bd_dom_sf"/>
</dbReference>
<dbReference type="EMBL" id="JAIWYP010000003">
    <property type="protein sequence ID" value="KAH3844753.1"/>
    <property type="molecule type" value="Genomic_DNA"/>
</dbReference>
<dbReference type="SUPFAM" id="SSF103111">
    <property type="entry name" value="Activator of Hsp90 ATPase, Aha1"/>
    <property type="match status" value="1"/>
</dbReference>
<dbReference type="Proteomes" id="UP000828390">
    <property type="component" value="Unassembled WGS sequence"/>
</dbReference>
<name>A0A9D4QVQ0_DREPO</name>
<sequence>MAKWGEGDPRWIVEERPDATNVNNWHWTEKNATNWSKDKLKELLTGLVIETEEGRCEITSVSSIEGEASANNRKAKLIFFYEWVINGEWSGIMKESDKKYKGKFDVPNLSEEHEPDEIDVNVSVEKEKDDGLKLKEIMRKTGTPLMQKQFATYIKCLKEEYSQNVILPTKNQANEKKTTEEVLNAKVEMSKMVINSSHAADKTSVGVKIDTKTVTLEEEFVCAPPQLYRVFTDKEMVQAFTGGSAIYEVEKGGRISLMNGYVTGGFVELVSTGLNVNGYVTGGFVELVSTGLNVNGYVTGGFVELVPEEKIVMRWRLKTWPDVHFSEVTLEFKEKDGSTLLKVKQTGVPSSEYEKTIEGWKEFSYKTLKMPGFPKATHITIVGGGKGAHVLAGLSSLVGNATVTVVSTHEDEAERWTAAMKKGGFVVKYSSGSKSSQAAGKVKFTVRNDFEESIKISDIVAICLPASLHESVLKQIVPLLQENCLVIGFPGFTGFEYQVIAILKEREKTCNVLSIGTLPWVCRIVKYGEEVEVIAAKEVVHAWLMERSKEKLSPLQKVQMLIGSKPALKVVTNILKYTLMKIPVINQSLVYQKWKDWDGKAVDKEPLMYQEVDENSMRYIDGISSEINDLANILTKRFPSLDGTALINVQQNLIEEYPGLIKDKSSILSCLKTNTALEGLVYPMTKTTDDTFVPNFQHEFITEEIPYGLLIVKQMVDMVELKTPIIDEVIQWSQEKIGAKYMKEGELSYVDRKRGRLPMAYGIDTIEEFVDFFSVTN</sequence>
<dbReference type="Pfam" id="PF09229">
    <property type="entry name" value="Aha1_N"/>
    <property type="match status" value="1"/>
</dbReference>
<dbReference type="InterPro" id="IPR015310">
    <property type="entry name" value="AHSA1-like_N"/>
</dbReference>
<protein>
    <recommendedName>
        <fullName evidence="2">Activator of Hsp90 ATPase AHSA1-like N-terminal domain-containing protein</fullName>
    </recommendedName>
</protein>
<dbReference type="GO" id="GO:0001671">
    <property type="term" value="F:ATPase activator activity"/>
    <property type="evidence" value="ECO:0007669"/>
    <property type="project" value="InterPro"/>
</dbReference>
<reference evidence="3" key="2">
    <citation type="submission" date="2020-11" db="EMBL/GenBank/DDBJ databases">
        <authorList>
            <person name="McCartney M.A."/>
            <person name="Auch B."/>
            <person name="Kono T."/>
            <person name="Mallez S."/>
            <person name="Becker A."/>
            <person name="Gohl D.M."/>
            <person name="Silverstein K.A.T."/>
            <person name="Koren S."/>
            <person name="Bechman K.B."/>
            <person name="Herman A."/>
            <person name="Abrahante J.E."/>
            <person name="Garbe J."/>
        </authorList>
    </citation>
    <scope>NUCLEOTIDE SEQUENCE</scope>
    <source>
        <strain evidence="3">Duluth1</strain>
        <tissue evidence="3">Whole animal</tissue>
    </source>
</reference>
<proteinExistence type="inferred from homology"/>
<gene>
    <name evidence="3" type="ORF">DPMN_087015</name>
</gene>